<organism evidence="1 2">
    <name type="scientific">Ascaris lumbricoides</name>
    <name type="common">Giant roundworm</name>
    <dbReference type="NCBI Taxonomy" id="6252"/>
    <lineage>
        <taxon>Eukaryota</taxon>
        <taxon>Metazoa</taxon>
        <taxon>Ecdysozoa</taxon>
        <taxon>Nematoda</taxon>
        <taxon>Chromadorea</taxon>
        <taxon>Rhabditida</taxon>
        <taxon>Spirurina</taxon>
        <taxon>Ascaridomorpha</taxon>
        <taxon>Ascaridoidea</taxon>
        <taxon>Ascarididae</taxon>
        <taxon>Ascaris</taxon>
    </lineage>
</organism>
<evidence type="ECO:0000313" key="2">
    <source>
        <dbReference type="WBParaSite" id="ALUE_0001953801-mRNA-1"/>
    </source>
</evidence>
<sequence length="100" mass="10813">MDNRYSSYTNSASGFLGSQKAATLPAMGMSSASGGLPFPFAPLQRDFIRQNCYFSSPCVPNICVPMDVQKGSSYTEPVSIVDADTHSRNVWLLNEGLQGK</sequence>
<reference evidence="2" key="1">
    <citation type="submission" date="2017-02" db="UniProtKB">
        <authorList>
            <consortium name="WormBaseParasite"/>
        </authorList>
    </citation>
    <scope>IDENTIFICATION</scope>
</reference>
<dbReference type="Proteomes" id="UP000036681">
    <property type="component" value="Unplaced"/>
</dbReference>
<dbReference type="AlphaFoldDB" id="A0A0M3ILB0"/>
<name>A0A0M3ILB0_ASCLU</name>
<evidence type="ECO:0000313" key="1">
    <source>
        <dbReference type="Proteomes" id="UP000036681"/>
    </source>
</evidence>
<keyword evidence="1" id="KW-1185">Reference proteome</keyword>
<accession>A0A0M3ILB0</accession>
<dbReference type="WBParaSite" id="ALUE_0001953801-mRNA-1">
    <property type="protein sequence ID" value="ALUE_0001953801-mRNA-1"/>
    <property type="gene ID" value="ALUE_0001953801"/>
</dbReference>
<proteinExistence type="predicted"/>
<protein>
    <submittedName>
        <fullName evidence="2">OAR domain-containing protein</fullName>
    </submittedName>
</protein>